<reference evidence="3 4" key="1">
    <citation type="submission" date="2019-12" db="EMBL/GenBank/DDBJ databases">
        <authorList>
            <person name="Jiao W.-B."/>
            <person name="Schneeberger K."/>
        </authorList>
    </citation>
    <scope>NUCLEOTIDE SEQUENCE [LARGE SCALE GENOMIC DNA]</scope>
    <source>
        <strain evidence="4">cv. C24</strain>
    </source>
</reference>
<accession>A0A5S9XQM8</accession>
<protein>
    <recommendedName>
        <fullName evidence="2">Retrotransposon gag domain-containing protein</fullName>
    </recommendedName>
</protein>
<evidence type="ECO:0000313" key="3">
    <source>
        <dbReference type="EMBL" id="CAA0394005.1"/>
    </source>
</evidence>
<evidence type="ECO:0000313" key="4">
    <source>
        <dbReference type="Proteomes" id="UP000434276"/>
    </source>
</evidence>
<feature type="domain" description="Retrotransposon gag" evidence="2">
    <location>
        <begin position="141"/>
        <end position="213"/>
    </location>
</feature>
<dbReference type="Pfam" id="PF03732">
    <property type="entry name" value="Retrotrans_gag"/>
    <property type="match status" value="1"/>
</dbReference>
<proteinExistence type="predicted"/>
<organism evidence="3 4">
    <name type="scientific">Arabidopsis thaliana</name>
    <name type="common">Mouse-ear cress</name>
    <dbReference type="NCBI Taxonomy" id="3702"/>
    <lineage>
        <taxon>Eukaryota</taxon>
        <taxon>Viridiplantae</taxon>
        <taxon>Streptophyta</taxon>
        <taxon>Embryophyta</taxon>
        <taxon>Tracheophyta</taxon>
        <taxon>Spermatophyta</taxon>
        <taxon>Magnoliopsida</taxon>
        <taxon>eudicotyledons</taxon>
        <taxon>Gunneridae</taxon>
        <taxon>Pentapetalae</taxon>
        <taxon>rosids</taxon>
        <taxon>malvids</taxon>
        <taxon>Brassicales</taxon>
        <taxon>Brassicaceae</taxon>
        <taxon>Camelineae</taxon>
        <taxon>Arabidopsis</taxon>
    </lineage>
</organism>
<dbReference type="InterPro" id="IPR005162">
    <property type="entry name" value="Retrotrans_gag_dom"/>
</dbReference>
<dbReference type="EMBL" id="CACSHJ010000095">
    <property type="protein sequence ID" value="CAA0394005.1"/>
    <property type="molecule type" value="Genomic_DNA"/>
</dbReference>
<evidence type="ECO:0000256" key="1">
    <source>
        <dbReference type="SAM" id="MobiDB-lite"/>
    </source>
</evidence>
<name>A0A5S9XQM8_ARATH</name>
<dbReference type="Proteomes" id="UP000434276">
    <property type="component" value="Unassembled WGS sequence"/>
</dbReference>
<gene>
    <name evidence="3" type="ORF">C24_LOCUS17285</name>
</gene>
<sequence>MAKKQIDELEKAVEALQRDDIKKQLGKLDMLEKQLSKLDVLDKWVEERRLLSVEKKPAGDTQGSGVASNTIGKARRVILAEQTPPVTQRQTRSESPENSAPLTRKIELPTFDGENADDWVVRVEQYFELQAFTAEEKIRAVRMCFEGDALSWYHWERDRNPFVSWEQMKDRVLENFSTVQDLTPGERLLLLRQHNTVGQFCKEFIALASNAPEVS</sequence>
<dbReference type="AlphaFoldDB" id="A0A5S9XQM8"/>
<evidence type="ECO:0000259" key="2">
    <source>
        <dbReference type="Pfam" id="PF03732"/>
    </source>
</evidence>
<dbReference type="OrthoDB" id="1749511at2759"/>
<feature type="region of interest" description="Disordered" evidence="1">
    <location>
        <begin position="82"/>
        <end position="102"/>
    </location>
</feature>